<protein>
    <submittedName>
        <fullName evidence="2">M81 family peptidase</fullName>
    </submittedName>
</protein>
<proteinExistence type="predicted"/>
<sequence>MVGVVSGGKKIRIGYAAFSHESNSFAYQPASLDKWKEWGILYGEEIRAEYETSKASIAGYYGRLRDEADVELVPLIFARLMPMGPITKEATEFLFSEILRLVAEEGPWDGLLLPLHGAAVSDKYLDADGEICAQVRDLVGHDVVIGASLDMHANVSQKIVEECDVVTIYQTNPHIDTYEQAVHCADLVLRTIRGEINPTMYLADPPLLVNILSQGTSDEPMAELLRVAQGEWKKPGALW</sequence>
<feature type="domain" description="Microcystin LR degradation protein MlrC N-terminal" evidence="1">
    <location>
        <begin position="12"/>
        <end position="230"/>
    </location>
</feature>
<gene>
    <name evidence="2" type="ORF">EBT44_07310</name>
</gene>
<dbReference type="Pfam" id="PF07364">
    <property type="entry name" value="DUF1485"/>
    <property type="match status" value="1"/>
</dbReference>
<dbReference type="AlphaFoldDB" id="A0A965LM12"/>
<feature type="non-terminal residue" evidence="2">
    <location>
        <position position="239"/>
    </location>
</feature>
<name>A0A965LM12_9PROT</name>
<evidence type="ECO:0000313" key="3">
    <source>
        <dbReference type="Proteomes" id="UP000740727"/>
    </source>
</evidence>
<evidence type="ECO:0000259" key="1">
    <source>
        <dbReference type="Pfam" id="PF07364"/>
    </source>
</evidence>
<dbReference type="Proteomes" id="UP000740727">
    <property type="component" value="Unassembled WGS sequence"/>
</dbReference>
<reference evidence="2" key="1">
    <citation type="submission" date="2018-10" db="EMBL/GenBank/DDBJ databases">
        <title>Iterative Subtractive Binning of Freshwater Chronoseries Metagenomes Recovers Nearly Complete Genomes from over Four Hundred Novel Species.</title>
        <authorList>
            <person name="Rodriguez-R L.M."/>
            <person name="Tsementzi D."/>
            <person name="Luo C."/>
            <person name="Konstantinidis K.T."/>
        </authorList>
    </citation>
    <scope>NUCLEOTIDE SEQUENCE</scope>
    <source>
        <strain evidence="2">WB5_2A_028</strain>
    </source>
</reference>
<accession>A0A965LM12</accession>
<evidence type="ECO:0000313" key="2">
    <source>
        <dbReference type="EMBL" id="NBR94602.1"/>
    </source>
</evidence>
<organism evidence="2 3">
    <name type="scientific">Candidatus Fonsibacter lacus</name>
    <dbReference type="NCBI Taxonomy" id="2576439"/>
    <lineage>
        <taxon>Bacteria</taxon>
        <taxon>Pseudomonadati</taxon>
        <taxon>Pseudomonadota</taxon>
        <taxon>Alphaproteobacteria</taxon>
        <taxon>Candidatus Pelagibacterales</taxon>
        <taxon>Candidatus Pelagibacterales incertae sedis</taxon>
        <taxon>Candidatus Fonsibacter</taxon>
    </lineage>
</organism>
<comment type="caution">
    <text evidence="2">The sequence shown here is derived from an EMBL/GenBank/DDBJ whole genome shotgun (WGS) entry which is preliminary data.</text>
</comment>
<dbReference type="EMBL" id="RFXN01000219">
    <property type="protein sequence ID" value="NBR94602.1"/>
    <property type="molecule type" value="Genomic_DNA"/>
</dbReference>
<dbReference type="InterPro" id="IPR015995">
    <property type="entry name" value="MlrC_N"/>
</dbReference>